<evidence type="ECO:0000256" key="1">
    <source>
        <dbReference type="SAM" id="SignalP"/>
    </source>
</evidence>
<evidence type="ECO:0000313" key="3">
    <source>
        <dbReference type="Proteomes" id="UP001446871"/>
    </source>
</evidence>
<evidence type="ECO:0000313" key="2">
    <source>
        <dbReference type="EMBL" id="KAK8063390.1"/>
    </source>
</evidence>
<feature type="signal peptide" evidence="1">
    <location>
        <begin position="1"/>
        <end position="22"/>
    </location>
</feature>
<name>A0ABR1UWS9_9PEZI</name>
<keyword evidence="1" id="KW-0732">Signal</keyword>
<organism evidence="2 3">
    <name type="scientific">Apiospora saccharicola</name>
    <dbReference type="NCBI Taxonomy" id="335842"/>
    <lineage>
        <taxon>Eukaryota</taxon>
        <taxon>Fungi</taxon>
        <taxon>Dikarya</taxon>
        <taxon>Ascomycota</taxon>
        <taxon>Pezizomycotina</taxon>
        <taxon>Sordariomycetes</taxon>
        <taxon>Xylariomycetidae</taxon>
        <taxon>Amphisphaeriales</taxon>
        <taxon>Apiosporaceae</taxon>
        <taxon>Apiospora</taxon>
    </lineage>
</organism>
<comment type="caution">
    <text evidence="2">The sequence shown here is derived from an EMBL/GenBank/DDBJ whole genome shotgun (WGS) entry which is preliminary data.</text>
</comment>
<protein>
    <submittedName>
        <fullName evidence="2">Uncharacterized protein</fullName>
    </submittedName>
</protein>
<keyword evidence="3" id="KW-1185">Reference proteome</keyword>
<sequence>MQLIRNLSKVLVAGLLATCAVAELTKVPRVVDKRDRETVDQGHLLSKGPDDELYTLGLATCIGTAAIVTMDEDMKIDKVLAHVSANKELSYILQFAKWQQTVKDSKMTDLKIYLSVPRKDVQPASCQAMEDMIKWAKQTCIDLGVGCVTIERKNEDVNKDPPFGTVLINYNQEVYMEGKKVS</sequence>
<dbReference type="EMBL" id="JAQQWM010000005">
    <property type="protein sequence ID" value="KAK8063390.1"/>
    <property type="molecule type" value="Genomic_DNA"/>
</dbReference>
<reference evidence="2 3" key="1">
    <citation type="submission" date="2023-01" db="EMBL/GenBank/DDBJ databases">
        <title>Analysis of 21 Apiospora genomes using comparative genomics revels a genus with tremendous synthesis potential of carbohydrate active enzymes and secondary metabolites.</title>
        <authorList>
            <person name="Sorensen T."/>
        </authorList>
    </citation>
    <scope>NUCLEOTIDE SEQUENCE [LARGE SCALE GENOMIC DNA]</scope>
    <source>
        <strain evidence="2 3">CBS 83171</strain>
    </source>
</reference>
<feature type="chain" id="PRO_5046306270" evidence="1">
    <location>
        <begin position="23"/>
        <end position="182"/>
    </location>
</feature>
<gene>
    <name evidence="2" type="ORF">PG996_008042</name>
</gene>
<dbReference type="Proteomes" id="UP001446871">
    <property type="component" value="Unassembled WGS sequence"/>
</dbReference>
<proteinExistence type="predicted"/>
<accession>A0ABR1UWS9</accession>